<sequence>MHAPLGRMDVVGKGGDDLAVGVGVLHGHLGAAGLFLVDEINNGMEGVFLVVDVFHKRTDAPLV</sequence>
<dbReference type="EMBL" id="VSSQ01014409">
    <property type="protein sequence ID" value="MPM53594.1"/>
    <property type="molecule type" value="Genomic_DNA"/>
</dbReference>
<organism evidence="1">
    <name type="scientific">bioreactor metagenome</name>
    <dbReference type="NCBI Taxonomy" id="1076179"/>
    <lineage>
        <taxon>unclassified sequences</taxon>
        <taxon>metagenomes</taxon>
        <taxon>ecological metagenomes</taxon>
    </lineage>
</organism>
<accession>A0A645AVL9</accession>
<protein>
    <submittedName>
        <fullName evidence="1">Uncharacterized protein</fullName>
    </submittedName>
</protein>
<evidence type="ECO:0000313" key="1">
    <source>
        <dbReference type="EMBL" id="MPM53594.1"/>
    </source>
</evidence>
<comment type="caution">
    <text evidence="1">The sequence shown here is derived from an EMBL/GenBank/DDBJ whole genome shotgun (WGS) entry which is preliminary data.</text>
</comment>
<dbReference type="AlphaFoldDB" id="A0A645AVL9"/>
<reference evidence="1" key="1">
    <citation type="submission" date="2019-08" db="EMBL/GenBank/DDBJ databases">
        <authorList>
            <person name="Kucharzyk K."/>
            <person name="Murdoch R.W."/>
            <person name="Higgins S."/>
            <person name="Loffler F."/>
        </authorList>
    </citation>
    <scope>NUCLEOTIDE SEQUENCE</scope>
</reference>
<proteinExistence type="predicted"/>
<name>A0A645AVL9_9ZZZZ</name>
<gene>
    <name evidence="1" type="ORF">SDC9_100362</name>
</gene>